<dbReference type="EMBL" id="KZ668302">
    <property type="protein sequence ID" value="PPR88350.1"/>
    <property type="molecule type" value="Genomic_DNA"/>
</dbReference>
<accession>A0A2P5WB88</accession>
<dbReference type="AlphaFoldDB" id="A0A2P5WB88"/>
<protein>
    <submittedName>
        <fullName evidence="1">Uncharacterized protein</fullName>
    </submittedName>
</protein>
<sequence>MGGSVIRWVTSAKLGASLLSGRKLEDKMTRLDPLRAPGFPVSSVSPWEQVSRATNARARSGKLGVYRLCFGSSGTAGARSNFTMEPESGLPGEGAIGNIEVLT</sequence>
<proteinExistence type="predicted"/>
<organism evidence="1 2">
    <name type="scientific">Gossypium barbadense</name>
    <name type="common">Sea Island cotton</name>
    <name type="synonym">Hibiscus barbadensis</name>
    <dbReference type="NCBI Taxonomy" id="3634"/>
    <lineage>
        <taxon>Eukaryota</taxon>
        <taxon>Viridiplantae</taxon>
        <taxon>Streptophyta</taxon>
        <taxon>Embryophyta</taxon>
        <taxon>Tracheophyta</taxon>
        <taxon>Spermatophyta</taxon>
        <taxon>Magnoliopsida</taxon>
        <taxon>eudicotyledons</taxon>
        <taxon>Gunneridae</taxon>
        <taxon>Pentapetalae</taxon>
        <taxon>rosids</taxon>
        <taxon>malvids</taxon>
        <taxon>Malvales</taxon>
        <taxon>Malvaceae</taxon>
        <taxon>Malvoideae</taxon>
        <taxon>Gossypium</taxon>
    </lineage>
</organism>
<dbReference type="Proteomes" id="UP000239757">
    <property type="component" value="Unassembled WGS sequence"/>
</dbReference>
<evidence type="ECO:0000313" key="2">
    <source>
        <dbReference type="Proteomes" id="UP000239757"/>
    </source>
</evidence>
<evidence type="ECO:0000313" key="1">
    <source>
        <dbReference type="EMBL" id="PPR88350.1"/>
    </source>
</evidence>
<reference evidence="1 2" key="1">
    <citation type="submission" date="2015-01" db="EMBL/GenBank/DDBJ databases">
        <title>Genome of allotetraploid Gossypium barbadense reveals genomic plasticity and fiber elongation in cotton evolution.</title>
        <authorList>
            <person name="Chen X."/>
            <person name="Liu X."/>
            <person name="Zhao B."/>
            <person name="Zheng H."/>
            <person name="Hu Y."/>
            <person name="Lu G."/>
            <person name="Yang C."/>
            <person name="Chen J."/>
            <person name="Shan C."/>
            <person name="Zhang L."/>
            <person name="Zhou Y."/>
            <person name="Wang L."/>
            <person name="Guo W."/>
            <person name="Bai Y."/>
            <person name="Ruan J."/>
            <person name="Shangguan X."/>
            <person name="Mao Y."/>
            <person name="Jiang J."/>
            <person name="Zhu Y."/>
            <person name="Lei J."/>
            <person name="Kang H."/>
            <person name="Chen S."/>
            <person name="He X."/>
            <person name="Wang R."/>
            <person name="Wang Y."/>
            <person name="Chen J."/>
            <person name="Wang L."/>
            <person name="Yu S."/>
            <person name="Wang B."/>
            <person name="Wei J."/>
            <person name="Song S."/>
            <person name="Lu X."/>
            <person name="Gao Z."/>
            <person name="Gu W."/>
            <person name="Deng X."/>
            <person name="Ma D."/>
            <person name="Wang S."/>
            <person name="Liang W."/>
            <person name="Fang L."/>
            <person name="Cai C."/>
            <person name="Zhu X."/>
            <person name="Zhou B."/>
            <person name="Zhang Y."/>
            <person name="Chen Z."/>
            <person name="Xu S."/>
            <person name="Zhu R."/>
            <person name="Wang S."/>
            <person name="Zhang T."/>
            <person name="Zhao G."/>
        </authorList>
    </citation>
    <scope>NUCLEOTIDE SEQUENCE [LARGE SCALE GENOMIC DNA]</scope>
    <source>
        <strain evidence="2">cv. Xinhai21</strain>
        <tissue evidence="1">Leaf</tissue>
    </source>
</reference>
<gene>
    <name evidence="1" type="ORF">GOBAR_AA32340</name>
</gene>
<name>A0A2P5WB88_GOSBA</name>